<proteinExistence type="predicted"/>
<feature type="transmembrane region" description="Helical" evidence="2">
    <location>
        <begin position="15"/>
        <end position="39"/>
    </location>
</feature>
<dbReference type="AlphaFoldDB" id="A0A9W6TCC6"/>
<evidence type="ECO:0000313" key="4">
    <source>
        <dbReference type="Proteomes" id="UP001165063"/>
    </source>
</evidence>
<protein>
    <submittedName>
        <fullName evidence="3">Unnamed protein product</fullName>
    </submittedName>
</protein>
<evidence type="ECO:0000256" key="1">
    <source>
        <dbReference type="ARBA" id="ARBA00022448"/>
    </source>
</evidence>
<keyword evidence="2" id="KW-0812">Transmembrane</keyword>
<evidence type="ECO:0000313" key="3">
    <source>
        <dbReference type="EMBL" id="GME83795.1"/>
    </source>
</evidence>
<keyword evidence="2" id="KW-0472">Membrane</keyword>
<dbReference type="Proteomes" id="UP001165063">
    <property type="component" value="Unassembled WGS sequence"/>
</dbReference>
<dbReference type="PANTHER" id="PTHR46154:SF4">
    <property type="entry name" value="UREA ACTIVE TRANSPORTER"/>
    <property type="match status" value="1"/>
</dbReference>
<dbReference type="GO" id="GO:0015489">
    <property type="term" value="F:putrescine transmembrane transporter activity"/>
    <property type="evidence" value="ECO:0007669"/>
    <property type="project" value="TreeGrafter"/>
</dbReference>
<keyword evidence="4" id="KW-1185">Reference proteome</keyword>
<dbReference type="PANTHER" id="PTHR46154">
    <property type="match status" value="1"/>
</dbReference>
<evidence type="ECO:0000256" key="2">
    <source>
        <dbReference type="SAM" id="Phobius"/>
    </source>
</evidence>
<gene>
    <name evidence="3" type="ORF">Amon01_001011500</name>
</gene>
<name>A0A9W6TCC6_AMBMO</name>
<dbReference type="OrthoDB" id="6132759at2759"/>
<reference evidence="3" key="1">
    <citation type="submission" date="2023-04" db="EMBL/GenBank/DDBJ databases">
        <title>Ambrosiozyma monospora NBRC 1965.</title>
        <authorList>
            <person name="Ichikawa N."/>
            <person name="Sato H."/>
            <person name="Tonouchi N."/>
        </authorList>
    </citation>
    <scope>NUCLEOTIDE SEQUENCE</scope>
    <source>
        <strain evidence="3">NBRC 1965</strain>
    </source>
</reference>
<organism evidence="3 4">
    <name type="scientific">Ambrosiozyma monospora</name>
    <name type="common">Yeast</name>
    <name type="synonym">Endomycopsis monosporus</name>
    <dbReference type="NCBI Taxonomy" id="43982"/>
    <lineage>
        <taxon>Eukaryota</taxon>
        <taxon>Fungi</taxon>
        <taxon>Dikarya</taxon>
        <taxon>Ascomycota</taxon>
        <taxon>Saccharomycotina</taxon>
        <taxon>Pichiomycetes</taxon>
        <taxon>Pichiales</taxon>
        <taxon>Pichiaceae</taxon>
        <taxon>Ambrosiozyma</taxon>
    </lineage>
</organism>
<dbReference type="GO" id="GO:0015606">
    <property type="term" value="F:spermidine transmembrane transporter activity"/>
    <property type="evidence" value="ECO:0007669"/>
    <property type="project" value="TreeGrafter"/>
</dbReference>
<dbReference type="GO" id="GO:0005886">
    <property type="term" value="C:plasma membrane"/>
    <property type="evidence" value="ECO:0007669"/>
    <property type="project" value="TreeGrafter"/>
</dbReference>
<comment type="caution">
    <text evidence="3">The sequence shown here is derived from an EMBL/GenBank/DDBJ whole genome shotgun (WGS) entry which is preliminary data.</text>
</comment>
<keyword evidence="2" id="KW-1133">Transmembrane helix</keyword>
<dbReference type="GO" id="GO:0015204">
    <property type="term" value="F:urea transmembrane transporter activity"/>
    <property type="evidence" value="ECO:0007669"/>
    <property type="project" value="InterPro"/>
</dbReference>
<dbReference type="EMBL" id="BSXU01016761">
    <property type="protein sequence ID" value="GME83795.1"/>
    <property type="molecule type" value="Genomic_DNA"/>
</dbReference>
<accession>A0A9W6TCC6</accession>
<dbReference type="InterPro" id="IPR031155">
    <property type="entry name" value="DUR"/>
</dbReference>
<keyword evidence="1" id="KW-0813">Transport</keyword>
<sequence>MPMYGSSYIFSKKFFTGWVVVGILWMFCTGFIVVIFPLFEGRVGIYTSLRGIFWDLTGQSHKLHEWQNDHPEALHAVQSQVSADAQRIAMENNIDEKL</sequence>